<proteinExistence type="predicted"/>
<reference evidence="1 2" key="1">
    <citation type="submission" date="2021-12" db="EMBL/GenBank/DDBJ databases">
        <title>Genome sequencing of bacteria with rrn-lacking chromosome and rrn-plasmid.</title>
        <authorList>
            <person name="Anda M."/>
            <person name="Iwasaki W."/>
        </authorList>
    </citation>
    <scope>NUCLEOTIDE SEQUENCE [LARGE SCALE GENOMIC DNA]</scope>
    <source>
        <strain evidence="1 2">NBRC 101262</strain>
    </source>
</reference>
<evidence type="ECO:0000313" key="1">
    <source>
        <dbReference type="EMBL" id="BDC98476.1"/>
    </source>
</evidence>
<accession>A0ABN6L5P3</accession>
<protein>
    <submittedName>
        <fullName evidence="1">Uncharacterized protein</fullName>
    </submittedName>
</protein>
<dbReference type="Proteomes" id="UP001354989">
    <property type="component" value="Chromosome"/>
</dbReference>
<organism evidence="1 2">
    <name type="scientific">Persicobacter psychrovividus</name>
    <dbReference type="NCBI Taxonomy" id="387638"/>
    <lineage>
        <taxon>Bacteria</taxon>
        <taxon>Pseudomonadati</taxon>
        <taxon>Bacteroidota</taxon>
        <taxon>Cytophagia</taxon>
        <taxon>Cytophagales</taxon>
        <taxon>Persicobacteraceae</taxon>
        <taxon>Persicobacter</taxon>
    </lineage>
</organism>
<keyword evidence="2" id="KW-1185">Reference proteome</keyword>
<dbReference type="EMBL" id="AP025292">
    <property type="protein sequence ID" value="BDC98476.1"/>
    <property type="molecule type" value="Genomic_DNA"/>
</dbReference>
<gene>
    <name evidence="1" type="ORF">PEPS_07570</name>
</gene>
<dbReference type="RefSeq" id="WP_338397690.1">
    <property type="nucleotide sequence ID" value="NZ_AP025292.1"/>
</dbReference>
<sequence>MNIEDHQLKIQRDLFNVIETAKSEAEKVGIEKEKLEFIKSLLEMNVLTNAQIAQSARIHEEEIKNMREANR</sequence>
<evidence type="ECO:0000313" key="2">
    <source>
        <dbReference type="Proteomes" id="UP001354989"/>
    </source>
</evidence>
<name>A0ABN6L5P3_9BACT</name>